<dbReference type="Pfam" id="PF02357">
    <property type="entry name" value="NusG"/>
    <property type="match status" value="1"/>
</dbReference>
<feature type="domain" description="NusG-like N-terminal" evidence="2">
    <location>
        <begin position="30"/>
        <end position="116"/>
    </location>
</feature>
<evidence type="ECO:0000256" key="1">
    <source>
        <dbReference type="ARBA" id="ARBA00023163"/>
    </source>
</evidence>
<organism evidence="3">
    <name type="scientific">Desulfomonile tiedjei</name>
    <dbReference type="NCBI Taxonomy" id="2358"/>
    <lineage>
        <taxon>Bacteria</taxon>
        <taxon>Pseudomonadati</taxon>
        <taxon>Thermodesulfobacteriota</taxon>
        <taxon>Desulfomonilia</taxon>
        <taxon>Desulfomonilales</taxon>
        <taxon>Desulfomonilaceae</taxon>
        <taxon>Desulfomonile</taxon>
    </lineage>
</organism>
<dbReference type="AlphaFoldDB" id="A0A7C4AQP2"/>
<dbReference type="GO" id="GO:0006354">
    <property type="term" value="P:DNA-templated transcription elongation"/>
    <property type="evidence" value="ECO:0007669"/>
    <property type="project" value="InterPro"/>
</dbReference>
<dbReference type="SUPFAM" id="SSF82679">
    <property type="entry name" value="N-utilization substance G protein NusG, N-terminal domain"/>
    <property type="match status" value="1"/>
</dbReference>
<keyword evidence="1" id="KW-0804">Transcription</keyword>
<dbReference type="InterPro" id="IPR036735">
    <property type="entry name" value="NGN_dom_sf"/>
</dbReference>
<dbReference type="InterPro" id="IPR006645">
    <property type="entry name" value="NGN-like_dom"/>
</dbReference>
<gene>
    <name evidence="3" type="ORF">ENV54_02050</name>
</gene>
<dbReference type="EMBL" id="DTGT01000062">
    <property type="protein sequence ID" value="HGH60063.1"/>
    <property type="molecule type" value="Genomic_DNA"/>
</dbReference>
<sequence>MGRGCCVQDDNAVLRRYPEERPLGADEGLWWVVRTRTNCEKIIATYLRNRGISYYIPLYRKKERIGCFGRIRVTDVPLLRGYVCMALERRRHHLLYDSKKWIRVIEVPDQRQFVQELEYIEQALVKDVDAIVSPGLVSGKKVIVRSGPLQGVQGVYLKRRRGAQIGLRATLFNQSVNVWLDPYTRLEPID</sequence>
<comment type="caution">
    <text evidence="3">The sequence shown here is derived from an EMBL/GenBank/DDBJ whole genome shotgun (WGS) entry which is preliminary data.</text>
</comment>
<dbReference type="Gene3D" id="3.30.70.940">
    <property type="entry name" value="NusG, N-terminal domain"/>
    <property type="match status" value="1"/>
</dbReference>
<accession>A0A7C4AQP2</accession>
<evidence type="ECO:0000259" key="2">
    <source>
        <dbReference type="Pfam" id="PF02357"/>
    </source>
</evidence>
<evidence type="ECO:0000313" key="3">
    <source>
        <dbReference type="EMBL" id="HGH60063.1"/>
    </source>
</evidence>
<name>A0A7C4AQP2_9BACT</name>
<proteinExistence type="predicted"/>
<protein>
    <recommendedName>
        <fullName evidence="2">NusG-like N-terminal domain-containing protein</fullName>
    </recommendedName>
</protein>
<reference evidence="3" key="1">
    <citation type="journal article" date="2020" name="mSystems">
        <title>Genome- and Community-Level Interaction Insights into Carbon Utilization and Element Cycling Functions of Hydrothermarchaeota in Hydrothermal Sediment.</title>
        <authorList>
            <person name="Zhou Z."/>
            <person name="Liu Y."/>
            <person name="Xu W."/>
            <person name="Pan J."/>
            <person name="Luo Z.H."/>
            <person name="Li M."/>
        </authorList>
    </citation>
    <scope>NUCLEOTIDE SEQUENCE [LARGE SCALE GENOMIC DNA]</scope>
    <source>
        <strain evidence="3">SpSt-769</strain>
    </source>
</reference>